<accession>A0A7H2PTF5</accession>
<reference evidence="5" key="1">
    <citation type="submission" date="2020-09" db="EMBL/GenBank/DDBJ databases">
        <title>Clinical and molecular characterization of Acinetobacter seifertii in Taiwan.</title>
        <authorList>
            <person name="Li L.-H."/>
            <person name="Yang Y.-S."/>
            <person name="Sun J.-R."/>
            <person name="Huang T.-W."/>
            <person name="Huang W.-C."/>
            <person name="Wang Y.-C."/>
            <person name="Kuo T.-H."/>
            <person name="Kuo S.-C."/>
            <person name="Chen T.-L."/>
        </authorList>
    </citation>
    <scope>NUCLEOTIDE SEQUENCE [LARGE SCALE GENOMIC DNA]</scope>
    <source>
        <strain evidence="5">AS73</strain>
    </source>
</reference>
<sequence length="170" mass="18966">MSNKTKYIAAVLAASAAFFVGVKNDEGFTSKPVIPVKGDRPTQGHGSTFKPDGSPVKMTDPPITRATADKWLRNDVAKREVAFKDSLKGVKLSQTEYDLYLDFSYQYGVPTFEKSSMLKHLKAGQYKAACDSLLKYKYVAKRDCSIRKNGCYGVWLRQVDRYQKCVGANS</sequence>
<protein>
    <recommendedName>
        <fullName evidence="3">Lysozyme</fullName>
        <ecNumber evidence="3">3.2.1.17</ecNumber>
    </recommendedName>
</protein>
<evidence type="ECO:0000256" key="1">
    <source>
        <dbReference type="ARBA" id="ARBA00022529"/>
    </source>
</evidence>
<dbReference type="SUPFAM" id="SSF53955">
    <property type="entry name" value="Lysozyme-like"/>
    <property type="match status" value="1"/>
</dbReference>
<keyword evidence="2 3" id="KW-0081">Bacteriolytic enzyme</keyword>
<dbReference type="InterPro" id="IPR002196">
    <property type="entry name" value="Glyco_hydro_24"/>
</dbReference>
<dbReference type="EMBL" id="CP061561">
    <property type="protein sequence ID" value="QNX06138.1"/>
    <property type="molecule type" value="Genomic_DNA"/>
</dbReference>
<comment type="similarity">
    <text evidence="3">Belongs to the glycosyl hydrolase 24 family.</text>
</comment>
<dbReference type="GO" id="GO:0009253">
    <property type="term" value="P:peptidoglycan catabolic process"/>
    <property type="evidence" value="ECO:0007669"/>
    <property type="project" value="InterPro"/>
</dbReference>
<dbReference type="CDD" id="cd16901">
    <property type="entry name" value="lyz_P1"/>
    <property type="match status" value="1"/>
</dbReference>
<evidence type="ECO:0000313" key="5">
    <source>
        <dbReference type="Proteomes" id="UP000516862"/>
    </source>
</evidence>
<dbReference type="EC" id="3.2.1.17" evidence="3"/>
<dbReference type="Pfam" id="PF00959">
    <property type="entry name" value="Phage_lysozyme"/>
    <property type="match status" value="1"/>
</dbReference>
<comment type="catalytic activity">
    <reaction evidence="3">
        <text>Hydrolysis of (1-&gt;4)-beta-linkages between N-acetylmuramic acid and N-acetyl-D-glucosamine residues in a peptidoglycan and between N-acetyl-D-glucosamine residues in chitodextrins.</text>
        <dbReference type="EC" id="3.2.1.17"/>
    </reaction>
</comment>
<gene>
    <name evidence="4" type="ORF">IC796_04150</name>
</gene>
<evidence type="ECO:0000256" key="2">
    <source>
        <dbReference type="ARBA" id="ARBA00022638"/>
    </source>
</evidence>
<dbReference type="PANTHER" id="PTHR38107:SF3">
    <property type="entry name" value="LYSOZYME RRRD-RELATED"/>
    <property type="match status" value="1"/>
</dbReference>
<reference evidence="4 5" key="2">
    <citation type="submission" date="2020-09" db="EMBL/GenBank/DDBJ databases">
        <authorList>
            <person name="Chen F.-J."/>
            <person name="Lee Y.-T."/>
        </authorList>
    </citation>
    <scope>NUCLEOTIDE SEQUENCE [LARGE SCALE GENOMIC DNA]</scope>
    <source>
        <strain evidence="4 5">AS73</strain>
    </source>
</reference>
<dbReference type="GO" id="GO:0016998">
    <property type="term" value="P:cell wall macromolecule catabolic process"/>
    <property type="evidence" value="ECO:0007669"/>
    <property type="project" value="InterPro"/>
</dbReference>
<dbReference type="GO" id="GO:0031640">
    <property type="term" value="P:killing of cells of another organism"/>
    <property type="evidence" value="ECO:0007669"/>
    <property type="project" value="UniProtKB-KW"/>
</dbReference>
<dbReference type="InterPro" id="IPR051018">
    <property type="entry name" value="Bacteriophage_GH24"/>
</dbReference>
<proteinExistence type="inferred from homology"/>
<keyword evidence="3" id="KW-0378">Hydrolase</keyword>
<keyword evidence="3" id="KW-0326">Glycosidase</keyword>
<dbReference type="GO" id="GO:0003796">
    <property type="term" value="F:lysozyme activity"/>
    <property type="evidence" value="ECO:0007669"/>
    <property type="project" value="UniProtKB-EC"/>
</dbReference>
<dbReference type="RefSeq" id="WP_151685434.1">
    <property type="nucleotide sequence ID" value="NZ_BKEE01000039.1"/>
</dbReference>
<dbReference type="PANTHER" id="PTHR38107">
    <property type="match status" value="1"/>
</dbReference>
<dbReference type="GO" id="GO:0042742">
    <property type="term" value="P:defense response to bacterium"/>
    <property type="evidence" value="ECO:0007669"/>
    <property type="project" value="UniProtKB-KW"/>
</dbReference>
<keyword evidence="1 3" id="KW-0929">Antimicrobial</keyword>
<dbReference type="InterPro" id="IPR023346">
    <property type="entry name" value="Lysozyme-like_dom_sf"/>
</dbReference>
<dbReference type="AlphaFoldDB" id="A0A7H2PTF5"/>
<name>A0A7H2PTF5_9GAMM</name>
<dbReference type="Gene3D" id="1.10.530.40">
    <property type="match status" value="1"/>
</dbReference>
<organism evidence="4 5">
    <name type="scientific">Acinetobacter seifertii</name>
    <dbReference type="NCBI Taxonomy" id="1530123"/>
    <lineage>
        <taxon>Bacteria</taxon>
        <taxon>Pseudomonadati</taxon>
        <taxon>Pseudomonadota</taxon>
        <taxon>Gammaproteobacteria</taxon>
        <taxon>Moraxellales</taxon>
        <taxon>Moraxellaceae</taxon>
        <taxon>Acinetobacter</taxon>
        <taxon>Acinetobacter calcoaceticus/baumannii complex</taxon>
    </lineage>
</organism>
<evidence type="ECO:0000313" key="4">
    <source>
        <dbReference type="EMBL" id="QNX06138.1"/>
    </source>
</evidence>
<dbReference type="InterPro" id="IPR023347">
    <property type="entry name" value="Lysozyme_dom_sf"/>
</dbReference>
<dbReference type="Proteomes" id="UP000516862">
    <property type="component" value="Chromosome"/>
</dbReference>
<evidence type="ECO:0000256" key="3">
    <source>
        <dbReference type="RuleBase" id="RU003788"/>
    </source>
</evidence>